<evidence type="ECO:0000256" key="2">
    <source>
        <dbReference type="ARBA" id="ARBA00022803"/>
    </source>
</evidence>
<evidence type="ECO:0000256" key="3">
    <source>
        <dbReference type="PROSITE-ProRule" id="PRU00339"/>
    </source>
</evidence>
<evidence type="ECO:0000256" key="4">
    <source>
        <dbReference type="SAM" id="MobiDB-lite"/>
    </source>
</evidence>
<evidence type="ECO:0000313" key="6">
    <source>
        <dbReference type="Proteomes" id="UP000023152"/>
    </source>
</evidence>
<feature type="repeat" description="TPR" evidence="3">
    <location>
        <begin position="812"/>
        <end position="845"/>
    </location>
</feature>
<feature type="repeat" description="TPR" evidence="3">
    <location>
        <begin position="854"/>
        <end position="887"/>
    </location>
</feature>
<keyword evidence="1" id="KW-0677">Repeat</keyword>
<dbReference type="SUPFAM" id="SSF48452">
    <property type="entry name" value="TPR-like"/>
    <property type="match status" value="4"/>
</dbReference>
<proteinExistence type="predicted"/>
<dbReference type="SUPFAM" id="SSF52129">
    <property type="entry name" value="Caspase-like"/>
    <property type="match status" value="1"/>
</dbReference>
<feature type="repeat" description="TPR" evidence="3">
    <location>
        <begin position="938"/>
        <end position="971"/>
    </location>
</feature>
<keyword evidence="2 3" id="KW-0802">TPR repeat</keyword>
<accession>X6MCI4</accession>
<feature type="compositionally biased region" description="Basic and acidic residues" evidence="4">
    <location>
        <begin position="360"/>
        <end position="375"/>
    </location>
</feature>
<feature type="region of interest" description="Disordered" evidence="4">
    <location>
        <begin position="346"/>
        <end position="379"/>
    </location>
</feature>
<dbReference type="PANTHER" id="PTHR45641:SF1">
    <property type="entry name" value="AAA+ ATPASE DOMAIN-CONTAINING PROTEIN"/>
    <property type="match status" value="1"/>
</dbReference>
<evidence type="ECO:0000256" key="1">
    <source>
        <dbReference type="ARBA" id="ARBA00022737"/>
    </source>
</evidence>
<dbReference type="Proteomes" id="UP000023152">
    <property type="component" value="Unassembled WGS sequence"/>
</dbReference>
<organism evidence="5 6">
    <name type="scientific">Reticulomyxa filosa</name>
    <dbReference type="NCBI Taxonomy" id="46433"/>
    <lineage>
        <taxon>Eukaryota</taxon>
        <taxon>Sar</taxon>
        <taxon>Rhizaria</taxon>
        <taxon>Retaria</taxon>
        <taxon>Foraminifera</taxon>
        <taxon>Monothalamids</taxon>
        <taxon>Reticulomyxidae</taxon>
        <taxon>Reticulomyxa</taxon>
    </lineage>
</organism>
<name>X6MCI4_RETFI</name>
<feature type="repeat" description="TPR" evidence="3">
    <location>
        <begin position="686"/>
        <end position="719"/>
    </location>
</feature>
<gene>
    <name evidence="5" type="ORF">RFI_25648</name>
</gene>
<reference evidence="5 6" key="1">
    <citation type="journal article" date="2013" name="Curr. Biol.">
        <title>The Genome of the Foraminiferan Reticulomyxa filosa.</title>
        <authorList>
            <person name="Glockner G."/>
            <person name="Hulsmann N."/>
            <person name="Schleicher M."/>
            <person name="Noegel A.A."/>
            <person name="Eichinger L."/>
            <person name="Gallinger C."/>
            <person name="Pawlowski J."/>
            <person name="Sierra R."/>
            <person name="Euteneuer U."/>
            <person name="Pillet L."/>
            <person name="Moustafa A."/>
            <person name="Platzer M."/>
            <person name="Groth M."/>
            <person name="Szafranski K."/>
            <person name="Schliwa M."/>
        </authorList>
    </citation>
    <scope>NUCLEOTIDE SEQUENCE [LARGE SCALE GENOMIC DNA]</scope>
</reference>
<dbReference type="PROSITE" id="PS50293">
    <property type="entry name" value="TPR_REGION"/>
    <property type="match status" value="3"/>
</dbReference>
<dbReference type="Pfam" id="PF13374">
    <property type="entry name" value="TPR_10"/>
    <property type="match status" value="2"/>
</dbReference>
<dbReference type="InterPro" id="IPR019734">
    <property type="entry name" value="TPR_rpt"/>
</dbReference>
<dbReference type="PROSITE" id="PS50005">
    <property type="entry name" value="TPR"/>
    <property type="match status" value="11"/>
</dbReference>
<feature type="repeat" description="TPR" evidence="3">
    <location>
        <begin position="896"/>
        <end position="929"/>
    </location>
</feature>
<dbReference type="PANTHER" id="PTHR45641">
    <property type="entry name" value="TETRATRICOPEPTIDE REPEAT PROTEIN (AFU_ORTHOLOGUE AFUA_6G03870)"/>
    <property type="match status" value="1"/>
</dbReference>
<feature type="repeat" description="TPR" evidence="3">
    <location>
        <begin position="980"/>
        <end position="1013"/>
    </location>
</feature>
<comment type="caution">
    <text evidence="5">The sequence shown here is derived from an EMBL/GenBank/DDBJ whole genome shotgun (WGS) entry which is preliminary data.</text>
</comment>
<protein>
    <submittedName>
        <fullName evidence="5">Uncharacterized protein</fullName>
    </submittedName>
</protein>
<feature type="repeat" description="TPR" evidence="3">
    <location>
        <begin position="561"/>
        <end position="594"/>
    </location>
</feature>
<dbReference type="SMART" id="SM00028">
    <property type="entry name" value="TPR"/>
    <property type="match status" value="15"/>
</dbReference>
<dbReference type="OrthoDB" id="771227at2759"/>
<feature type="repeat" description="TPR" evidence="3">
    <location>
        <begin position="770"/>
        <end position="803"/>
    </location>
</feature>
<dbReference type="Gene3D" id="3.40.50.1460">
    <property type="match status" value="1"/>
</dbReference>
<evidence type="ECO:0000313" key="5">
    <source>
        <dbReference type="EMBL" id="ETO11728.1"/>
    </source>
</evidence>
<dbReference type="Gene3D" id="1.25.40.10">
    <property type="entry name" value="Tetratricopeptide repeat domain"/>
    <property type="match status" value="6"/>
</dbReference>
<feature type="repeat" description="TPR" evidence="3">
    <location>
        <begin position="1192"/>
        <end position="1225"/>
    </location>
</feature>
<dbReference type="EMBL" id="ASPP01022115">
    <property type="protein sequence ID" value="ETO11728.1"/>
    <property type="molecule type" value="Genomic_DNA"/>
</dbReference>
<keyword evidence="6" id="KW-1185">Reference proteome</keyword>
<sequence length="1303" mass="149678">MSSFKAFIDDGSKVHTIILLGLTVENLRQQISLAVQPTHAEDVIGAIIDGKGCDVESDQNVVDAFTKDPVFFTVRFRPRAIEKMKKTEEKKEATVFSYEVKNALVLLAGAMKYKQQSYLEDVKQDLHILQMLFEFKLGYHVVSTYNPQNPNTESLTLNELNKFLSKHRSNLRENCSDNDNGQPYDGLIFVWCGHGGFGSNRDTLITSDNKIKGIKDIQDEFATKTEYFAGKPKIFIKIAWSGERDNDKQMKSPRANNARQKNVWYGQDVDVFTIFVNTAKKQTIGNSKRANAQKGSHFANIFCQSIEKNMDKSFDWNVKKVIETVFDQALRKEVAQTVSVNHSELYLVPRSKQPQSGKDNGNREIKDETEPKADSDIPPTLDLKKYCDKNWRKANVEAAKIAEEMINKKERGLIVIAYNSAEWANSSFVMSMNDDNGMNKQQFGEYWMYVIKCKLQILNEVNIAGNVYAIDNEIQCKGNVTIMSQLFITTNAIVDSQLKQAISPIPWNTKVHYNVPARLQDFEEKGEQCSKKRLYNDAILHLQKHLQLSVNTFGLDHPYVAISYNLLGLTHDSKKQYDKAIEYFEKALKVILKRYGDNHALVAQLYHHLGNTYANKKRLDKSIEYHERALNIMLDMFRDNHTMIADLYYDLGNDYFKKIDDKAIEYYEKSLKIRLHLLGDSHADVANVYYQLGNIHLKKEQYDKATKFYEESLKINVNIFGTNHVSVASSYSKLGKIYLVKGQIDRAIDYHANALKIRVDLFGLKHDKVAASYQNLGNANFSKKECEKAHDYYEKALKIRVSYFGASHSKVSDSYNGLGNTHFEKEEYDKALESYEIALKIRLDVFGVNHNNVADSYANAGFVYCVKEKYEKAIDCHEKALNIRIALFGMEHIKIGSSYDNLGNTYLMKGYYSKALEYYEKELHILSNIVDKSRISFTDLYNNFGTVYLKKKQYAKAIEYYEKALQINIFVFGHNHANVASSYNKLGNVYAASGKYDQAIESHTKALKMRRNLFGMKHSDVADSYHDLGNVYYAKSNDSYPKSMSDKVMDSFKKALQIRLSLFGAKHRKIIESHNDFGHLHLAQYRLTEATEYYEKALRMGLDMFGASHSEVANSYQNLASLHELKNTGNAFGYYEKALKIRLNIFGFYHADVATTYFKMAPSSWHSKALEYYGNALKIRIEIFGINSSDVDVVYERLGDAYSGIGRNEKAIEYFEHSLKIKKEIFGQKDMSISSSAERLMFLCEAHGNKKKALQFCEEAWKQHVLHLGEYYWRTLRMKQKARQLNGEPIEVSFIFYDIVDSF</sequence>
<feature type="repeat" description="TPR" evidence="3">
    <location>
        <begin position="603"/>
        <end position="636"/>
    </location>
</feature>
<dbReference type="InterPro" id="IPR011990">
    <property type="entry name" value="TPR-like_helical_dom_sf"/>
</dbReference>
<feature type="repeat" description="TPR" evidence="3">
    <location>
        <begin position="728"/>
        <end position="761"/>
    </location>
</feature>
<dbReference type="Pfam" id="PF13424">
    <property type="entry name" value="TPR_12"/>
    <property type="match status" value="6"/>
</dbReference>
<dbReference type="InterPro" id="IPR029030">
    <property type="entry name" value="Caspase-like_dom_sf"/>
</dbReference>